<accession>A0A6A6GSN7</accession>
<keyword evidence="4 6" id="KW-0472">Membrane</keyword>
<dbReference type="GO" id="GO:0044183">
    <property type="term" value="F:protein folding chaperone"/>
    <property type="evidence" value="ECO:0007669"/>
    <property type="project" value="InterPro"/>
</dbReference>
<name>A0A6A6GSN7_VIRVR</name>
<dbReference type="OrthoDB" id="284718at2759"/>
<dbReference type="PANTHER" id="PTHR28038:SF1">
    <property type="entry name" value="ADL329WP"/>
    <property type="match status" value="1"/>
</dbReference>
<keyword evidence="2 6" id="KW-0812">Transmembrane</keyword>
<dbReference type="Proteomes" id="UP000800092">
    <property type="component" value="Unassembled WGS sequence"/>
</dbReference>
<evidence type="ECO:0000256" key="2">
    <source>
        <dbReference type="ARBA" id="ARBA00022692"/>
    </source>
</evidence>
<feature type="transmembrane region" description="Helical" evidence="6">
    <location>
        <begin position="76"/>
        <end position="96"/>
    </location>
</feature>
<evidence type="ECO:0000256" key="1">
    <source>
        <dbReference type="ARBA" id="ARBA00004370"/>
    </source>
</evidence>
<keyword evidence="8" id="KW-1185">Reference proteome</keyword>
<comment type="subcellular location">
    <subcellularLocation>
        <location evidence="1">Membrane</location>
    </subcellularLocation>
</comment>
<sequence length="119" mass="12822">MASSKKDMRRADLIVPYREPQKSKDETDVTSTMSSTLPMVAIFTRNKLVGWTSVIIALQAWLAETPEQKKTATTPTYFSVGMALMATMVSYMPLFLPPQSGRQGGATTGTGAPPPAPPS</sequence>
<dbReference type="GO" id="GO:0045048">
    <property type="term" value="P:protein insertion into ER membrane"/>
    <property type="evidence" value="ECO:0007669"/>
    <property type="project" value="InterPro"/>
</dbReference>
<proteinExistence type="predicted"/>
<dbReference type="InterPro" id="IPR005351">
    <property type="entry name" value="ASTER"/>
</dbReference>
<evidence type="ECO:0000256" key="5">
    <source>
        <dbReference type="SAM" id="MobiDB-lite"/>
    </source>
</evidence>
<feature type="region of interest" description="Disordered" evidence="5">
    <location>
        <begin position="99"/>
        <end position="119"/>
    </location>
</feature>
<keyword evidence="3 6" id="KW-1133">Transmembrane helix</keyword>
<dbReference type="AlphaFoldDB" id="A0A6A6GSN7"/>
<dbReference type="PANTHER" id="PTHR28038">
    <property type="entry name" value="ADL329WP"/>
    <property type="match status" value="1"/>
</dbReference>
<evidence type="ECO:0000256" key="3">
    <source>
        <dbReference type="ARBA" id="ARBA00022989"/>
    </source>
</evidence>
<feature type="compositionally biased region" description="Basic and acidic residues" evidence="5">
    <location>
        <begin position="1"/>
        <end position="12"/>
    </location>
</feature>
<dbReference type="Pfam" id="PF03669">
    <property type="entry name" value="ASTER"/>
    <property type="match status" value="1"/>
</dbReference>
<gene>
    <name evidence="7" type="ORF">EV356DRAFT_494908</name>
</gene>
<feature type="region of interest" description="Disordered" evidence="5">
    <location>
        <begin position="1"/>
        <end position="31"/>
    </location>
</feature>
<protein>
    <recommendedName>
        <fullName evidence="9">Protein Asterix</fullName>
    </recommendedName>
</protein>
<evidence type="ECO:0000256" key="4">
    <source>
        <dbReference type="ARBA" id="ARBA00023136"/>
    </source>
</evidence>
<dbReference type="GO" id="GO:0005789">
    <property type="term" value="C:endoplasmic reticulum membrane"/>
    <property type="evidence" value="ECO:0007669"/>
    <property type="project" value="InterPro"/>
</dbReference>
<reference evidence="7" key="1">
    <citation type="journal article" date="2020" name="Stud. Mycol.">
        <title>101 Dothideomycetes genomes: a test case for predicting lifestyles and emergence of pathogens.</title>
        <authorList>
            <person name="Haridas S."/>
            <person name="Albert R."/>
            <person name="Binder M."/>
            <person name="Bloem J."/>
            <person name="Labutti K."/>
            <person name="Salamov A."/>
            <person name="Andreopoulos B."/>
            <person name="Baker S."/>
            <person name="Barry K."/>
            <person name="Bills G."/>
            <person name="Bluhm B."/>
            <person name="Cannon C."/>
            <person name="Castanera R."/>
            <person name="Culley D."/>
            <person name="Daum C."/>
            <person name="Ezra D."/>
            <person name="Gonzalez J."/>
            <person name="Henrissat B."/>
            <person name="Kuo A."/>
            <person name="Liang C."/>
            <person name="Lipzen A."/>
            <person name="Lutzoni F."/>
            <person name="Magnuson J."/>
            <person name="Mondo S."/>
            <person name="Nolan M."/>
            <person name="Ohm R."/>
            <person name="Pangilinan J."/>
            <person name="Park H.-J."/>
            <person name="Ramirez L."/>
            <person name="Alfaro M."/>
            <person name="Sun H."/>
            <person name="Tritt A."/>
            <person name="Yoshinaga Y."/>
            <person name="Zwiers L.-H."/>
            <person name="Turgeon B."/>
            <person name="Goodwin S."/>
            <person name="Spatafora J."/>
            <person name="Crous P."/>
            <person name="Grigoriev I."/>
        </authorList>
    </citation>
    <scope>NUCLEOTIDE SEQUENCE</scope>
    <source>
        <strain evidence="7">Tuck. ex Michener</strain>
    </source>
</reference>
<evidence type="ECO:0008006" key="9">
    <source>
        <dbReference type="Google" id="ProtNLM"/>
    </source>
</evidence>
<evidence type="ECO:0000313" key="8">
    <source>
        <dbReference type="Proteomes" id="UP000800092"/>
    </source>
</evidence>
<evidence type="ECO:0000313" key="7">
    <source>
        <dbReference type="EMBL" id="KAF2228784.1"/>
    </source>
</evidence>
<evidence type="ECO:0000256" key="6">
    <source>
        <dbReference type="SAM" id="Phobius"/>
    </source>
</evidence>
<dbReference type="EMBL" id="ML991891">
    <property type="protein sequence ID" value="KAF2228784.1"/>
    <property type="molecule type" value="Genomic_DNA"/>
</dbReference>
<organism evidence="7 8">
    <name type="scientific">Viridothelium virens</name>
    <name type="common">Speckled blister lichen</name>
    <name type="synonym">Trypethelium virens</name>
    <dbReference type="NCBI Taxonomy" id="1048519"/>
    <lineage>
        <taxon>Eukaryota</taxon>
        <taxon>Fungi</taxon>
        <taxon>Dikarya</taxon>
        <taxon>Ascomycota</taxon>
        <taxon>Pezizomycotina</taxon>
        <taxon>Dothideomycetes</taxon>
        <taxon>Dothideomycetes incertae sedis</taxon>
        <taxon>Trypetheliales</taxon>
        <taxon>Trypetheliaceae</taxon>
        <taxon>Viridothelium</taxon>
    </lineage>
</organism>